<keyword evidence="1" id="KW-0812">Transmembrane</keyword>
<organism evidence="2 3">
    <name type="scientific">Armillaria luteobubalina</name>
    <dbReference type="NCBI Taxonomy" id="153913"/>
    <lineage>
        <taxon>Eukaryota</taxon>
        <taxon>Fungi</taxon>
        <taxon>Dikarya</taxon>
        <taxon>Basidiomycota</taxon>
        <taxon>Agaricomycotina</taxon>
        <taxon>Agaricomycetes</taxon>
        <taxon>Agaricomycetidae</taxon>
        <taxon>Agaricales</taxon>
        <taxon>Marasmiineae</taxon>
        <taxon>Physalacriaceae</taxon>
        <taxon>Armillaria</taxon>
    </lineage>
</organism>
<gene>
    <name evidence="2" type="ORF">EDD18DRAFT_1347713</name>
</gene>
<sequence>MFTNNQFIQTTSYLFAFAIAMALSVLAFVNDTLALLTFRASTAAPGYPRIAVTVQVEVVTTQYSTGEPSSCVTYDSSTMVKLSSECYSNARAGKRNRLT</sequence>
<feature type="transmembrane region" description="Helical" evidence="1">
    <location>
        <begin position="12"/>
        <end position="29"/>
    </location>
</feature>
<dbReference type="EMBL" id="JAUEPU010000006">
    <property type="protein sequence ID" value="KAK0501640.1"/>
    <property type="molecule type" value="Genomic_DNA"/>
</dbReference>
<keyword evidence="3" id="KW-1185">Reference proteome</keyword>
<dbReference type="AlphaFoldDB" id="A0AA39QEY9"/>
<evidence type="ECO:0000313" key="3">
    <source>
        <dbReference type="Proteomes" id="UP001175228"/>
    </source>
</evidence>
<name>A0AA39QEY9_9AGAR</name>
<keyword evidence="1" id="KW-1133">Transmembrane helix</keyword>
<reference evidence="2" key="1">
    <citation type="submission" date="2023-06" db="EMBL/GenBank/DDBJ databases">
        <authorList>
            <consortium name="Lawrence Berkeley National Laboratory"/>
            <person name="Ahrendt S."/>
            <person name="Sahu N."/>
            <person name="Indic B."/>
            <person name="Wong-Bajracharya J."/>
            <person name="Merenyi Z."/>
            <person name="Ke H.-M."/>
            <person name="Monk M."/>
            <person name="Kocsube S."/>
            <person name="Drula E."/>
            <person name="Lipzen A."/>
            <person name="Balint B."/>
            <person name="Henrissat B."/>
            <person name="Andreopoulos B."/>
            <person name="Martin F.M."/>
            <person name="Harder C.B."/>
            <person name="Rigling D."/>
            <person name="Ford K.L."/>
            <person name="Foster G.D."/>
            <person name="Pangilinan J."/>
            <person name="Papanicolaou A."/>
            <person name="Barry K."/>
            <person name="LaButti K."/>
            <person name="Viragh M."/>
            <person name="Koriabine M."/>
            <person name="Yan M."/>
            <person name="Riley R."/>
            <person name="Champramary S."/>
            <person name="Plett K.L."/>
            <person name="Tsai I.J."/>
            <person name="Slot J."/>
            <person name="Sipos G."/>
            <person name="Plett J."/>
            <person name="Nagy L.G."/>
            <person name="Grigoriev I.V."/>
        </authorList>
    </citation>
    <scope>NUCLEOTIDE SEQUENCE</scope>
    <source>
        <strain evidence="2">HWK02</strain>
    </source>
</reference>
<proteinExistence type="predicted"/>
<evidence type="ECO:0000313" key="2">
    <source>
        <dbReference type="EMBL" id="KAK0501640.1"/>
    </source>
</evidence>
<keyword evidence="1" id="KW-0472">Membrane</keyword>
<comment type="caution">
    <text evidence="2">The sequence shown here is derived from an EMBL/GenBank/DDBJ whole genome shotgun (WGS) entry which is preliminary data.</text>
</comment>
<dbReference type="Proteomes" id="UP001175228">
    <property type="component" value="Unassembled WGS sequence"/>
</dbReference>
<accession>A0AA39QEY9</accession>
<evidence type="ECO:0000256" key="1">
    <source>
        <dbReference type="SAM" id="Phobius"/>
    </source>
</evidence>
<protein>
    <submittedName>
        <fullName evidence="2">Uncharacterized protein</fullName>
    </submittedName>
</protein>